<protein>
    <submittedName>
        <fullName evidence="2">Uncharacterized protein</fullName>
    </submittedName>
</protein>
<evidence type="ECO:0000256" key="1">
    <source>
        <dbReference type="SAM" id="MobiDB-lite"/>
    </source>
</evidence>
<reference evidence="2 3" key="1">
    <citation type="journal article" date="2019" name="Nat. Ecol. Evol.">
        <title>Megaphylogeny resolves global patterns of mushroom evolution.</title>
        <authorList>
            <person name="Varga T."/>
            <person name="Krizsan K."/>
            <person name="Foldi C."/>
            <person name="Dima B."/>
            <person name="Sanchez-Garcia M."/>
            <person name="Sanchez-Ramirez S."/>
            <person name="Szollosi G.J."/>
            <person name="Szarkandi J.G."/>
            <person name="Papp V."/>
            <person name="Albert L."/>
            <person name="Andreopoulos W."/>
            <person name="Angelini C."/>
            <person name="Antonin V."/>
            <person name="Barry K.W."/>
            <person name="Bougher N.L."/>
            <person name="Buchanan P."/>
            <person name="Buyck B."/>
            <person name="Bense V."/>
            <person name="Catcheside P."/>
            <person name="Chovatia M."/>
            <person name="Cooper J."/>
            <person name="Damon W."/>
            <person name="Desjardin D."/>
            <person name="Finy P."/>
            <person name="Geml J."/>
            <person name="Haridas S."/>
            <person name="Hughes K."/>
            <person name="Justo A."/>
            <person name="Karasinski D."/>
            <person name="Kautmanova I."/>
            <person name="Kiss B."/>
            <person name="Kocsube S."/>
            <person name="Kotiranta H."/>
            <person name="LaButti K.M."/>
            <person name="Lechner B.E."/>
            <person name="Liimatainen K."/>
            <person name="Lipzen A."/>
            <person name="Lukacs Z."/>
            <person name="Mihaltcheva S."/>
            <person name="Morgado L.N."/>
            <person name="Niskanen T."/>
            <person name="Noordeloos M.E."/>
            <person name="Ohm R.A."/>
            <person name="Ortiz-Santana B."/>
            <person name="Ovrebo C."/>
            <person name="Racz N."/>
            <person name="Riley R."/>
            <person name="Savchenko A."/>
            <person name="Shiryaev A."/>
            <person name="Soop K."/>
            <person name="Spirin V."/>
            <person name="Szebenyi C."/>
            <person name="Tomsovsky M."/>
            <person name="Tulloss R.E."/>
            <person name="Uehling J."/>
            <person name="Grigoriev I.V."/>
            <person name="Vagvolgyi C."/>
            <person name="Papp T."/>
            <person name="Martin F.M."/>
            <person name="Miettinen O."/>
            <person name="Hibbett D.S."/>
            <person name="Nagy L.G."/>
        </authorList>
    </citation>
    <scope>NUCLEOTIDE SEQUENCE [LARGE SCALE GENOMIC DNA]</scope>
    <source>
        <strain evidence="2 3">CBS 962.96</strain>
    </source>
</reference>
<evidence type="ECO:0000313" key="2">
    <source>
        <dbReference type="EMBL" id="THU80859.1"/>
    </source>
</evidence>
<accession>A0A4S8KXW5</accession>
<organism evidence="2 3">
    <name type="scientific">Dendrothele bispora (strain CBS 962.96)</name>
    <dbReference type="NCBI Taxonomy" id="1314807"/>
    <lineage>
        <taxon>Eukaryota</taxon>
        <taxon>Fungi</taxon>
        <taxon>Dikarya</taxon>
        <taxon>Basidiomycota</taxon>
        <taxon>Agaricomycotina</taxon>
        <taxon>Agaricomycetes</taxon>
        <taxon>Agaricomycetidae</taxon>
        <taxon>Agaricales</taxon>
        <taxon>Agaricales incertae sedis</taxon>
        <taxon>Dendrothele</taxon>
    </lineage>
</organism>
<name>A0A4S8KXW5_DENBC</name>
<proteinExistence type="predicted"/>
<evidence type="ECO:0000313" key="3">
    <source>
        <dbReference type="Proteomes" id="UP000297245"/>
    </source>
</evidence>
<keyword evidence="3" id="KW-1185">Reference proteome</keyword>
<dbReference type="Proteomes" id="UP000297245">
    <property type="component" value="Unassembled WGS sequence"/>
</dbReference>
<sequence length="113" mass="12338">MAAIDWCASAKGLATVHKIHTLTLPWSVSYTQSNSEPKVWLRAYISYTPESSRLFAPTSMSKTQKKGRLLHVPEAAKVEENRARSASALPAAKSVDGGEEKEMDNYQGQKASG</sequence>
<dbReference type="EMBL" id="ML179863">
    <property type="protein sequence ID" value="THU80859.1"/>
    <property type="molecule type" value="Genomic_DNA"/>
</dbReference>
<dbReference type="AlphaFoldDB" id="A0A4S8KXW5"/>
<feature type="region of interest" description="Disordered" evidence="1">
    <location>
        <begin position="79"/>
        <end position="113"/>
    </location>
</feature>
<gene>
    <name evidence="2" type="ORF">K435DRAFT_873931</name>
</gene>